<dbReference type="Gene3D" id="3.40.50.300">
    <property type="entry name" value="P-loop containing nucleotide triphosphate hydrolases"/>
    <property type="match status" value="1"/>
</dbReference>
<dbReference type="GO" id="GO:0008146">
    <property type="term" value="F:sulfotransferase activity"/>
    <property type="evidence" value="ECO:0007669"/>
    <property type="project" value="InterPro"/>
</dbReference>
<dbReference type="Pfam" id="PF00685">
    <property type="entry name" value="Sulfotransfer_1"/>
    <property type="match status" value="1"/>
</dbReference>
<accession>A0A2U1N0Q2</accession>
<gene>
    <name evidence="5" type="ORF">CTI12_AA321430</name>
</gene>
<evidence type="ECO:0000313" key="5">
    <source>
        <dbReference type="EMBL" id="PWA67090.1"/>
    </source>
</evidence>
<comment type="similarity">
    <text evidence="1 3">Belongs to the sulfotransferase 1 family.</text>
</comment>
<dbReference type="OrthoDB" id="205623at2759"/>
<feature type="domain" description="Sulfotransferase" evidence="4">
    <location>
        <begin position="61"/>
        <end position="324"/>
    </location>
</feature>
<evidence type="ECO:0000256" key="2">
    <source>
        <dbReference type="ARBA" id="ARBA00022679"/>
    </source>
</evidence>
<dbReference type="SUPFAM" id="SSF52540">
    <property type="entry name" value="P-loop containing nucleoside triphosphate hydrolases"/>
    <property type="match status" value="1"/>
</dbReference>
<organism evidence="5 6">
    <name type="scientific">Artemisia annua</name>
    <name type="common">Sweet wormwood</name>
    <dbReference type="NCBI Taxonomy" id="35608"/>
    <lineage>
        <taxon>Eukaryota</taxon>
        <taxon>Viridiplantae</taxon>
        <taxon>Streptophyta</taxon>
        <taxon>Embryophyta</taxon>
        <taxon>Tracheophyta</taxon>
        <taxon>Spermatophyta</taxon>
        <taxon>Magnoliopsida</taxon>
        <taxon>eudicotyledons</taxon>
        <taxon>Gunneridae</taxon>
        <taxon>Pentapetalae</taxon>
        <taxon>asterids</taxon>
        <taxon>campanulids</taxon>
        <taxon>Asterales</taxon>
        <taxon>Asteraceae</taxon>
        <taxon>Asteroideae</taxon>
        <taxon>Anthemideae</taxon>
        <taxon>Artemisiinae</taxon>
        <taxon>Artemisia</taxon>
    </lineage>
</organism>
<keyword evidence="6" id="KW-1185">Reference proteome</keyword>
<dbReference type="Proteomes" id="UP000245207">
    <property type="component" value="Unassembled WGS sequence"/>
</dbReference>
<evidence type="ECO:0000259" key="4">
    <source>
        <dbReference type="Pfam" id="PF00685"/>
    </source>
</evidence>
<protein>
    <recommendedName>
        <fullName evidence="3">Sulfotransferase</fullName>
        <ecNumber evidence="3">2.8.2.-</ecNumber>
    </recommendedName>
</protein>
<dbReference type="InterPro" id="IPR027417">
    <property type="entry name" value="P-loop_NTPase"/>
</dbReference>
<dbReference type="EC" id="2.8.2.-" evidence="3"/>
<dbReference type="PANTHER" id="PTHR11783">
    <property type="entry name" value="SULFOTRANSFERASE SULT"/>
    <property type="match status" value="1"/>
</dbReference>
<name>A0A2U1N0Q2_ARTAN</name>
<keyword evidence="2 3" id="KW-0808">Transferase</keyword>
<dbReference type="EMBL" id="PKPP01003898">
    <property type="protein sequence ID" value="PWA67090.1"/>
    <property type="molecule type" value="Genomic_DNA"/>
</dbReference>
<sequence>MSTERDDQEMTHQEHAQLITKLPKASGWIQQHVYLYQGNWLVSETILGVMLMQKHFKHRSSDIFLTAFMKSGTTWLRSLMFSILNRSQFDFSKHPLLHQGPHGVFPPFDSYVFKDYPMTNMDVIPSPRLFATHIAHSLFPSAMTNPSSGCKFVYVCRDPKDVFVSKFHFSKELRPKTLPPISFDQAFELFCEGVSEYGPYWDHVLGFWRASLESPNNILFLKYEEIKKEPEVHVKKLADFMGVPISAEEHENGIVEEIVKLCSFEHMKNLEVNKTGIQRFDHGREIENRHFFRQGLVGDWKRHLTKEMGERIDRITQEKFKGSGLTLGVNRE</sequence>
<evidence type="ECO:0000256" key="1">
    <source>
        <dbReference type="ARBA" id="ARBA00005771"/>
    </source>
</evidence>
<evidence type="ECO:0000313" key="6">
    <source>
        <dbReference type="Proteomes" id="UP000245207"/>
    </source>
</evidence>
<dbReference type="STRING" id="35608.A0A2U1N0Q2"/>
<reference evidence="5 6" key="1">
    <citation type="journal article" date="2018" name="Mol. Plant">
        <title>The genome of Artemisia annua provides insight into the evolution of Asteraceae family and artemisinin biosynthesis.</title>
        <authorList>
            <person name="Shen Q."/>
            <person name="Zhang L."/>
            <person name="Liao Z."/>
            <person name="Wang S."/>
            <person name="Yan T."/>
            <person name="Shi P."/>
            <person name="Liu M."/>
            <person name="Fu X."/>
            <person name="Pan Q."/>
            <person name="Wang Y."/>
            <person name="Lv Z."/>
            <person name="Lu X."/>
            <person name="Zhang F."/>
            <person name="Jiang W."/>
            <person name="Ma Y."/>
            <person name="Chen M."/>
            <person name="Hao X."/>
            <person name="Li L."/>
            <person name="Tang Y."/>
            <person name="Lv G."/>
            <person name="Zhou Y."/>
            <person name="Sun X."/>
            <person name="Brodelius P.E."/>
            <person name="Rose J.K.C."/>
            <person name="Tang K."/>
        </authorList>
    </citation>
    <scope>NUCLEOTIDE SEQUENCE [LARGE SCALE GENOMIC DNA]</scope>
    <source>
        <strain evidence="6">cv. Huhao1</strain>
        <tissue evidence="5">Leaf</tissue>
    </source>
</reference>
<comment type="caution">
    <text evidence="5">The sequence shown here is derived from an EMBL/GenBank/DDBJ whole genome shotgun (WGS) entry which is preliminary data.</text>
</comment>
<dbReference type="AlphaFoldDB" id="A0A2U1N0Q2"/>
<evidence type="ECO:0000256" key="3">
    <source>
        <dbReference type="RuleBase" id="RU361155"/>
    </source>
</evidence>
<dbReference type="InterPro" id="IPR000863">
    <property type="entry name" value="Sulfotransferase_dom"/>
</dbReference>
<proteinExistence type="inferred from homology"/>